<evidence type="ECO:0000313" key="3">
    <source>
        <dbReference type="EMBL" id="MEE1943746.1"/>
    </source>
</evidence>
<accession>A0ABU7I2Z6</accession>
<organism evidence="3 4">
    <name type="scientific">Pedobacter albus</name>
    <dbReference type="NCBI Taxonomy" id="3113905"/>
    <lineage>
        <taxon>Bacteria</taxon>
        <taxon>Pseudomonadati</taxon>
        <taxon>Bacteroidota</taxon>
        <taxon>Sphingobacteriia</taxon>
        <taxon>Sphingobacteriales</taxon>
        <taxon>Sphingobacteriaceae</taxon>
        <taxon>Pedobacter</taxon>
    </lineage>
</organism>
<proteinExistence type="predicted"/>
<feature type="signal peptide" evidence="1">
    <location>
        <begin position="1"/>
        <end position="19"/>
    </location>
</feature>
<dbReference type="EMBL" id="JAZDQT010000001">
    <property type="protein sequence ID" value="MEE1943746.1"/>
    <property type="molecule type" value="Genomic_DNA"/>
</dbReference>
<evidence type="ECO:0000313" key="4">
    <source>
        <dbReference type="Proteomes" id="UP001336835"/>
    </source>
</evidence>
<comment type="caution">
    <text evidence="3">The sequence shown here is derived from an EMBL/GenBank/DDBJ whole genome shotgun (WGS) entry which is preliminary data.</text>
</comment>
<dbReference type="Proteomes" id="UP001336835">
    <property type="component" value="Unassembled WGS sequence"/>
</dbReference>
<dbReference type="Pfam" id="PF01345">
    <property type="entry name" value="DUF11"/>
    <property type="match status" value="1"/>
</dbReference>
<dbReference type="RefSeq" id="WP_330106149.1">
    <property type="nucleotide sequence ID" value="NZ_JAZDQT010000001.1"/>
</dbReference>
<gene>
    <name evidence="3" type="ORF">VRU48_01420</name>
</gene>
<sequence>MLCCLTFIALSCFALKTFAEGSKDLYPSGAQGNRAFLYANIDGTNYTDRFPFKTRGAHFVYAKSGETIAVASSAIGVNNGRIIVTSPDGNSTTYNVSAGVGLIPNRTAELSGPGVGYTPITISVSAARAGVWMVEFLAPVGNGSSSDITAPDVLADGNWTQSAGNTINYIAAWDVSVRNTAGTAWLTGRVYTNVLNLGIRNNFTNSAKGFYVTNYILTEDGRAYRVKTNGNNGWAFTFFSNNNGFAVGGVATYKSLNASTMAALSGLHDPRTPDDVLNKTHKIFYNRPNADLPETGPAYISAANQTTWLKKTAVLPIITDLKFTGVEGTENKISYKGAKITFTASASGSYQITIPLANGANRVINGSAVAGTNEVFWDAKDANGNFLQPGPISPQVQTFLRSAEVHFPYIDMEINPQGLIIELIENNTSYNVNPANPNPSEYSDIVYWDDANITNAGVAGSNSSNPVTNLTGVSSNTNGHKFGAYSNSNQFGDERSMDTWTYIESGKTTQLVNIEIFQADLKIESISPDLSKYFSDRTITYTVRAQNAGPSAADGSRLAISLPAGLTITSVATANQSPGVAVNNAVTGAQNYTATLNMPNQGTIDIVIVATFTGSYTQIFSNTKASILRPADVSDPDATGNNALGPVDADEECLNGAASGVGLCNNIKYNTVNGQEVCQGSNIVAVSYPLSADGTQFENSALPLGLSPQDAGGNRTVSGVLSSSGIQTFYIKTLNTKRTQTNVIMRANALPTATTDGPLSVCVDATDNPAISFKGAGAIGAYEFSYTINNGSTQTVTTASGSDTATVAIPVNSAGVLIYKLVSVKDLATGCNQATNASVTVNVQPKPTKAHIQLNN</sequence>
<evidence type="ECO:0000256" key="1">
    <source>
        <dbReference type="SAM" id="SignalP"/>
    </source>
</evidence>
<keyword evidence="1" id="KW-0732">Signal</keyword>
<dbReference type="InterPro" id="IPR001434">
    <property type="entry name" value="OmcB-like_DUF11"/>
</dbReference>
<name>A0ABU7I2Z6_9SPHI</name>
<evidence type="ECO:0000259" key="2">
    <source>
        <dbReference type="Pfam" id="PF01345"/>
    </source>
</evidence>
<feature type="chain" id="PRO_5046984717" description="DUF11 domain-containing protein" evidence="1">
    <location>
        <begin position="20"/>
        <end position="856"/>
    </location>
</feature>
<keyword evidence="4" id="KW-1185">Reference proteome</keyword>
<reference evidence="3 4" key="1">
    <citation type="submission" date="2024-01" db="EMBL/GenBank/DDBJ databases">
        <title>Pedobacter sp. nov., isolated from fresh soil.</title>
        <authorList>
            <person name="Le N.T.T."/>
        </authorList>
    </citation>
    <scope>NUCLEOTIDE SEQUENCE [LARGE SCALE GENOMIC DNA]</scope>
    <source>
        <strain evidence="3 4">KR3-3</strain>
    </source>
</reference>
<feature type="domain" description="DUF11" evidence="2">
    <location>
        <begin position="520"/>
        <end position="643"/>
    </location>
</feature>
<protein>
    <recommendedName>
        <fullName evidence="2">DUF11 domain-containing protein</fullName>
    </recommendedName>
</protein>